<keyword evidence="3" id="KW-1185">Reference proteome</keyword>
<reference evidence="3" key="1">
    <citation type="journal article" date="2011" name="Nature">
        <title>Genome sequence and analysis of the tuber crop potato.</title>
        <authorList>
            <consortium name="The Potato Genome Sequencing Consortium"/>
        </authorList>
    </citation>
    <scope>NUCLEOTIDE SEQUENCE [LARGE SCALE GENOMIC DNA]</scope>
    <source>
        <strain evidence="3">cv. DM1-3 516 R44</strain>
    </source>
</reference>
<sequence>MARTKLNMPPRKRARGIVINEGATNPSKNGRKEPPKRGKGKGKKPASEVPEHNSGSEGESFDSQVHSLSRMMISLYSPGEHRSVLGLAQKTSRGPAATLPRTDTVPAPAPTVAPVPLIQIPLATTRDVKMDDIAVDESEAETDEEQIEVLEETIYGDLPDLEKTIV</sequence>
<reference evidence="2" key="2">
    <citation type="submission" date="2015-06" db="UniProtKB">
        <authorList>
            <consortium name="EnsemblPlants"/>
        </authorList>
    </citation>
    <scope>IDENTIFICATION</scope>
    <source>
        <strain evidence="2">DM1-3 516 R44</strain>
    </source>
</reference>
<evidence type="ECO:0000313" key="3">
    <source>
        <dbReference type="Proteomes" id="UP000011115"/>
    </source>
</evidence>
<proteinExistence type="predicted"/>
<evidence type="ECO:0008006" key="4">
    <source>
        <dbReference type="Google" id="ProtNLM"/>
    </source>
</evidence>
<dbReference type="EnsemblPlants" id="PGSC0003DMT400090716">
    <property type="protein sequence ID" value="PGSC0003DMT400090716"/>
    <property type="gene ID" value="PGSC0003DMG400040287"/>
</dbReference>
<dbReference type="Proteomes" id="UP000011115">
    <property type="component" value="Unassembled WGS sequence"/>
</dbReference>
<feature type="region of interest" description="Disordered" evidence="1">
    <location>
        <begin position="1"/>
        <end position="65"/>
    </location>
</feature>
<evidence type="ECO:0000256" key="1">
    <source>
        <dbReference type="SAM" id="MobiDB-lite"/>
    </source>
</evidence>
<name>M1DL09_SOLTU</name>
<accession>M1DL09</accession>
<dbReference type="Gramene" id="PGSC0003DMT400090716">
    <property type="protein sequence ID" value="PGSC0003DMT400090716"/>
    <property type="gene ID" value="PGSC0003DMG400040287"/>
</dbReference>
<dbReference type="PaxDb" id="4113-PGSC0003DMT400090716"/>
<protein>
    <recommendedName>
        <fullName evidence="4">Polyprotein protein</fullName>
    </recommendedName>
</protein>
<organism evidence="2 3">
    <name type="scientific">Solanum tuberosum</name>
    <name type="common">Potato</name>
    <dbReference type="NCBI Taxonomy" id="4113"/>
    <lineage>
        <taxon>Eukaryota</taxon>
        <taxon>Viridiplantae</taxon>
        <taxon>Streptophyta</taxon>
        <taxon>Embryophyta</taxon>
        <taxon>Tracheophyta</taxon>
        <taxon>Spermatophyta</taxon>
        <taxon>Magnoliopsida</taxon>
        <taxon>eudicotyledons</taxon>
        <taxon>Gunneridae</taxon>
        <taxon>Pentapetalae</taxon>
        <taxon>asterids</taxon>
        <taxon>lamiids</taxon>
        <taxon>Solanales</taxon>
        <taxon>Solanaceae</taxon>
        <taxon>Solanoideae</taxon>
        <taxon>Solaneae</taxon>
        <taxon>Solanum</taxon>
    </lineage>
</organism>
<dbReference type="AlphaFoldDB" id="M1DL09"/>
<feature type="compositionally biased region" description="Polar residues" evidence="1">
    <location>
        <begin position="53"/>
        <end position="65"/>
    </location>
</feature>
<dbReference type="InParanoid" id="M1DL09"/>
<dbReference type="HOGENOM" id="CLU_1605576_0_0_1"/>
<feature type="region of interest" description="Disordered" evidence="1">
    <location>
        <begin position="91"/>
        <end position="110"/>
    </location>
</feature>
<evidence type="ECO:0000313" key="2">
    <source>
        <dbReference type="EnsemblPlants" id="PGSC0003DMT400090716"/>
    </source>
</evidence>